<sequence>MSTPEGHITFAAARAQQQGVLEGALQRLGAEVAARQADGWFRGPGPIFVAIGASFAAACAPTWTLRSRGIHSWRLSAGDHPLPYPASRHPLLAVSQSGRSAETLAVLRSVDPELRYAVTNVDPSPIGAAAARPLSLGDLPDSYASTIGYTATVAGLGMIAEAWDGGRVDPGWALLPERIGALEAVLSERADALAATFAGARSADFAGAGPSVGSAEAGALLFREVVRLPATAMSTRQYLHGAMESAGGTAHVLFGDERETGVARTLSGAGHPTILVTTDDVPPAPLLQVVRLPAVPPNQRAILEAIVLQVLVARAAAQADVDIEEFVFHHDDTKVPVL</sequence>
<dbReference type="InterPro" id="IPR046348">
    <property type="entry name" value="SIS_dom_sf"/>
</dbReference>
<keyword evidence="4" id="KW-0808">Transferase</keyword>
<dbReference type="GO" id="GO:0097367">
    <property type="term" value="F:carbohydrate derivative binding"/>
    <property type="evidence" value="ECO:0007669"/>
    <property type="project" value="InterPro"/>
</dbReference>
<gene>
    <name evidence="4" type="ORF">SAMN05421812_112190</name>
</gene>
<dbReference type="Gene3D" id="3.40.50.10490">
    <property type="entry name" value="Glucose-6-phosphate isomerase like protein, domain 1"/>
    <property type="match status" value="2"/>
</dbReference>
<dbReference type="AlphaFoldDB" id="A0A239P108"/>
<comment type="catalytic activity">
    <reaction evidence="1">
        <text>D-fructose 6-phosphate + L-glutamine = D-glucosamine 6-phosphate + L-glutamate</text>
        <dbReference type="Rhea" id="RHEA:13237"/>
        <dbReference type="ChEBI" id="CHEBI:29985"/>
        <dbReference type="ChEBI" id="CHEBI:58359"/>
        <dbReference type="ChEBI" id="CHEBI:58725"/>
        <dbReference type="ChEBI" id="CHEBI:61527"/>
        <dbReference type="EC" id="2.6.1.16"/>
    </reaction>
</comment>
<dbReference type="GO" id="GO:0006487">
    <property type="term" value="P:protein N-linked glycosylation"/>
    <property type="evidence" value="ECO:0007669"/>
    <property type="project" value="TreeGrafter"/>
</dbReference>
<accession>A0A239P108</accession>
<dbReference type="PANTHER" id="PTHR10937:SF0">
    <property type="entry name" value="GLUTAMINE--FRUCTOSE-6-PHOSPHATE TRANSAMINASE (ISOMERIZING)"/>
    <property type="match status" value="1"/>
</dbReference>
<proteinExistence type="predicted"/>
<dbReference type="EC" id="2.6.1.16" evidence="2"/>
<name>A0A239P108_9ACTN</name>
<dbReference type="GO" id="GO:0004360">
    <property type="term" value="F:glutamine-fructose-6-phosphate transaminase (isomerizing) activity"/>
    <property type="evidence" value="ECO:0007669"/>
    <property type="project" value="UniProtKB-EC"/>
</dbReference>
<dbReference type="GO" id="GO:0006002">
    <property type="term" value="P:fructose 6-phosphate metabolic process"/>
    <property type="evidence" value="ECO:0007669"/>
    <property type="project" value="TreeGrafter"/>
</dbReference>
<evidence type="ECO:0000313" key="4">
    <source>
        <dbReference type="EMBL" id="SNT60775.1"/>
    </source>
</evidence>
<evidence type="ECO:0000256" key="1">
    <source>
        <dbReference type="ARBA" id="ARBA00001031"/>
    </source>
</evidence>
<evidence type="ECO:0000256" key="2">
    <source>
        <dbReference type="ARBA" id="ARBA00012916"/>
    </source>
</evidence>
<evidence type="ECO:0000313" key="5">
    <source>
        <dbReference type="Proteomes" id="UP000198362"/>
    </source>
</evidence>
<dbReference type="OrthoDB" id="3808774at2"/>
<dbReference type="EMBL" id="FZPH01000012">
    <property type="protein sequence ID" value="SNT60775.1"/>
    <property type="molecule type" value="Genomic_DNA"/>
</dbReference>
<keyword evidence="5" id="KW-1185">Reference proteome</keyword>
<dbReference type="RefSeq" id="WP_089253360.1">
    <property type="nucleotide sequence ID" value="NZ_FZPH01000012.1"/>
</dbReference>
<evidence type="ECO:0000256" key="3">
    <source>
        <dbReference type="ARBA" id="ARBA00016090"/>
    </source>
</evidence>
<dbReference type="SUPFAM" id="SSF53697">
    <property type="entry name" value="SIS domain"/>
    <property type="match status" value="1"/>
</dbReference>
<protein>
    <recommendedName>
        <fullName evidence="3">Glutamine--fructose-6-phosphate aminotransferase [isomerizing]</fullName>
        <ecNumber evidence="2">2.6.1.16</ecNumber>
    </recommendedName>
</protein>
<organism evidence="4 5">
    <name type="scientific">Asanoa hainanensis</name>
    <dbReference type="NCBI Taxonomy" id="560556"/>
    <lineage>
        <taxon>Bacteria</taxon>
        <taxon>Bacillati</taxon>
        <taxon>Actinomycetota</taxon>
        <taxon>Actinomycetes</taxon>
        <taxon>Micromonosporales</taxon>
        <taxon>Micromonosporaceae</taxon>
        <taxon>Asanoa</taxon>
    </lineage>
</organism>
<dbReference type="Proteomes" id="UP000198362">
    <property type="component" value="Unassembled WGS sequence"/>
</dbReference>
<keyword evidence="4" id="KW-0032">Aminotransferase</keyword>
<dbReference type="PANTHER" id="PTHR10937">
    <property type="entry name" value="GLUCOSAMINE--FRUCTOSE-6-PHOSPHATE AMINOTRANSFERASE, ISOMERIZING"/>
    <property type="match status" value="1"/>
</dbReference>
<dbReference type="GO" id="GO:0006047">
    <property type="term" value="P:UDP-N-acetylglucosamine metabolic process"/>
    <property type="evidence" value="ECO:0007669"/>
    <property type="project" value="TreeGrafter"/>
</dbReference>
<reference evidence="4 5" key="1">
    <citation type="submission" date="2017-06" db="EMBL/GenBank/DDBJ databases">
        <authorList>
            <person name="Kim H.J."/>
            <person name="Triplett B.A."/>
        </authorList>
    </citation>
    <scope>NUCLEOTIDE SEQUENCE [LARGE SCALE GENOMIC DNA]</scope>
    <source>
        <strain evidence="4 5">CGMCC 4.5593</strain>
    </source>
</reference>